<keyword evidence="2 4" id="KW-0732">Signal</keyword>
<feature type="chain" id="PRO_5015533644" evidence="4">
    <location>
        <begin position="20"/>
        <end position="1091"/>
    </location>
</feature>
<dbReference type="SUPFAM" id="SSF49265">
    <property type="entry name" value="Fibronectin type III"/>
    <property type="match status" value="1"/>
</dbReference>
<dbReference type="Pfam" id="PF18962">
    <property type="entry name" value="Por_Secre_tail"/>
    <property type="match status" value="1"/>
</dbReference>
<keyword evidence="1" id="KW-0645">Protease</keyword>
<dbReference type="Gene3D" id="2.60.120.260">
    <property type="entry name" value="Galactose-binding domain-like"/>
    <property type="match status" value="1"/>
</dbReference>
<dbReference type="EMBL" id="CP029187">
    <property type="protein sequence ID" value="AWI25348.1"/>
    <property type="molecule type" value="Genomic_DNA"/>
</dbReference>
<organism evidence="6 7">
    <name type="scientific">Flavobacterium pallidum</name>
    <dbReference type="NCBI Taxonomy" id="2172098"/>
    <lineage>
        <taxon>Bacteria</taxon>
        <taxon>Pseudomonadati</taxon>
        <taxon>Bacteroidota</taxon>
        <taxon>Flavobacteriia</taxon>
        <taxon>Flavobacteriales</taxon>
        <taxon>Flavobacteriaceae</taxon>
        <taxon>Flavobacterium</taxon>
    </lineage>
</organism>
<dbReference type="NCBIfam" id="TIGR04183">
    <property type="entry name" value="Por_Secre_tail"/>
    <property type="match status" value="1"/>
</dbReference>
<accession>A0A2S1SG12</accession>
<dbReference type="SUPFAM" id="SSF49785">
    <property type="entry name" value="Galactose-binding domain-like"/>
    <property type="match status" value="1"/>
</dbReference>
<evidence type="ECO:0000313" key="7">
    <source>
        <dbReference type="Proteomes" id="UP000244937"/>
    </source>
</evidence>
<keyword evidence="3" id="KW-0378">Hydrolase</keyword>
<dbReference type="GO" id="GO:0006508">
    <property type="term" value="P:proteolysis"/>
    <property type="evidence" value="ECO:0007669"/>
    <property type="project" value="UniProtKB-KW"/>
</dbReference>
<dbReference type="AlphaFoldDB" id="A0A2S1SG12"/>
<dbReference type="InterPro" id="IPR013783">
    <property type="entry name" value="Ig-like_fold"/>
</dbReference>
<keyword evidence="7" id="KW-1185">Reference proteome</keyword>
<dbReference type="InterPro" id="IPR008979">
    <property type="entry name" value="Galactose-bd-like_sf"/>
</dbReference>
<dbReference type="InterPro" id="IPR024079">
    <property type="entry name" value="MetalloPept_cat_dom_sf"/>
</dbReference>
<feature type="domain" description="P/Homo B" evidence="5">
    <location>
        <begin position="852"/>
        <end position="1008"/>
    </location>
</feature>
<dbReference type="GO" id="GO:0008237">
    <property type="term" value="F:metallopeptidase activity"/>
    <property type="evidence" value="ECO:0007669"/>
    <property type="project" value="InterPro"/>
</dbReference>
<dbReference type="InterPro" id="IPR036116">
    <property type="entry name" value="FN3_sf"/>
</dbReference>
<dbReference type="RefSeq" id="WP_108903141.1">
    <property type="nucleotide sequence ID" value="NZ_CP029187.1"/>
</dbReference>
<dbReference type="InterPro" id="IPR002884">
    <property type="entry name" value="P_dom"/>
</dbReference>
<dbReference type="GO" id="GO:0004252">
    <property type="term" value="F:serine-type endopeptidase activity"/>
    <property type="evidence" value="ECO:0007669"/>
    <property type="project" value="InterPro"/>
</dbReference>
<evidence type="ECO:0000259" key="5">
    <source>
        <dbReference type="PROSITE" id="PS51829"/>
    </source>
</evidence>
<evidence type="ECO:0000256" key="3">
    <source>
        <dbReference type="ARBA" id="ARBA00022801"/>
    </source>
</evidence>
<sequence>MKKILLFLIALLLAGPIFAQKKDAWHVADLSAFSGRETIRSGAYSENQKFFTFDVATMKNMLVNVSGRFSGQAGVRIAIPTISGNMEEFMVWENSNFEPELQAKYPEIRSYIGRGITDSTAKLYFSLAPEGIQTMILRADKGSEFIEPYTKDRAVYVMFDSDTRLKNSLPLVCSTEEKNVSNKISSNPSVARSNNGSYKTMRLALSCTGEYGTYHGGTAGALAAMNATMTRVNGVYDIDLAVHLNLIANNNVLVYTNATTDGYSNAANMDNWNLELQAKLTSIIGNANYDIGHLFGATGGGGNAGCIGCVCVAPTNTEPEGKGSGITSPEDGVPMGDTFDIDYVAHEMGHQLGGTHSYSHIYEASGTNVEPGSGSTIMGYAGITGSPTDVQAHSNDYFTYVNIAQIQQNLAGKSCPVSTPITNTPPVVDAGASYTIPKGTPFILTGSATDAEGDSLEYTWEQNDDSTQSLQGNASIASATKTAGPTFRSFSPTTSPIRYCPSMSKVLSNNITSAFESVSNVARNLNFTLTARDNSVNGPQTNTAAMAITVTTAAGPFAVTAPNSVVTWQAGSNQTVTWNVAGTTGNGVDTPFVDIYLSNNAGVTFGTLLASHVPNDGSETITIPNTPGTSNRIMVRANGNIFFDVSNTNFAISAPVATQSIAFTGDAGEQFKTVCGQASSINFIFDYLTLAGFTGTTTFSATGNPAGSTVSFNPTSATANGEITMSVSGLDNSATGTYPITVTSTSGSITKTINFYLQIQAAVAPVTTTTPVNLATDQLTDLAFTWQAADVISYVFELATDVNFNNIIVSENPEVASYNAHGLMENTDYYWRVAVNNGQCLSAFSAVSKFTTGNFNCNSYVATNVPMVIGTGGNITINSTMNISDNVSIRDLDLTVDITHSWISDLRVSLVSPGGTVLTLIANQCNVNPGVPNMNVTFDDLGSFLVCGTNPAISGTIKPLNALSNFNNISAQGNWTLRILDNQSGDGGTLNSWSMKVCSAAPLGIEDKALFSFAVYPNPNNGSFTVKSDKLTSDKINMAVYDIRGRIIFQKDYAGSANFNENIKLDNVQSGVYLLSVSDGQNKEVKRIVVQ</sequence>
<dbReference type="KEGG" id="fpal:HYN49_05235"/>
<evidence type="ECO:0000256" key="4">
    <source>
        <dbReference type="SAM" id="SignalP"/>
    </source>
</evidence>
<dbReference type="Pfam" id="PF13583">
    <property type="entry name" value="Reprolysin_4"/>
    <property type="match status" value="1"/>
</dbReference>
<dbReference type="Gene3D" id="2.60.40.10">
    <property type="entry name" value="Immunoglobulins"/>
    <property type="match status" value="2"/>
</dbReference>
<dbReference type="OrthoDB" id="9792152at2"/>
<evidence type="ECO:0000313" key="6">
    <source>
        <dbReference type="EMBL" id="AWI25348.1"/>
    </source>
</evidence>
<feature type="signal peptide" evidence="4">
    <location>
        <begin position="1"/>
        <end position="19"/>
    </location>
</feature>
<name>A0A2S1SG12_9FLAO</name>
<proteinExistence type="predicted"/>
<evidence type="ECO:0000256" key="2">
    <source>
        <dbReference type="ARBA" id="ARBA00022729"/>
    </source>
</evidence>
<dbReference type="Pfam" id="PF01483">
    <property type="entry name" value="P_proprotein"/>
    <property type="match status" value="1"/>
</dbReference>
<dbReference type="SUPFAM" id="SSF55486">
    <property type="entry name" value="Metalloproteases ('zincins'), catalytic domain"/>
    <property type="match status" value="1"/>
</dbReference>
<protein>
    <submittedName>
        <fullName evidence="6">Propanediol utilization protein</fullName>
    </submittedName>
</protein>
<gene>
    <name evidence="6" type="ORF">HYN49_05235</name>
</gene>
<evidence type="ECO:0000256" key="1">
    <source>
        <dbReference type="ARBA" id="ARBA00022670"/>
    </source>
</evidence>
<dbReference type="InterPro" id="IPR026444">
    <property type="entry name" value="Secre_tail"/>
</dbReference>
<dbReference type="Gene3D" id="3.40.390.10">
    <property type="entry name" value="Collagenase (Catalytic Domain)"/>
    <property type="match status" value="1"/>
</dbReference>
<reference evidence="6 7" key="1">
    <citation type="submission" date="2018-05" db="EMBL/GenBank/DDBJ databases">
        <title>Genome sequencing of Flavobacterium sp. HYN0049.</title>
        <authorList>
            <person name="Yi H."/>
            <person name="Baek C."/>
        </authorList>
    </citation>
    <scope>NUCLEOTIDE SEQUENCE [LARGE SCALE GENOMIC DNA]</scope>
    <source>
        <strain evidence="6 7">HYN0049</strain>
    </source>
</reference>
<dbReference type="Proteomes" id="UP000244937">
    <property type="component" value="Chromosome"/>
</dbReference>
<dbReference type="PROSITE" id="PS51829">
    <property type="entry name" value="P_HOMO_B"/>
    <property type="match status" value="1"/>
</dbReference>